<dbReference type="OMA" id="ETTIFAI"/>
<evidence type="ECO:0000313" key="4">
    <source>
        <dbReference type="Proteomes" id="UP000007798"/>
    </source>
</evidence>
<dbReference type="OrthoDB" id="7863619at2759"/>
<dbReference type="AlphaFoldDB" id="B4MUN8"/>
<protein>
    <submittedName>
        <fullName evidence="3">Uncharacterized protein</fullName>
    </submittedName>
</protein>
<organism evidence="3 4">
    <name type="scientific">Drosophila willistoni</name>
    <name type="common">Fruit fly</name>
    <dbReference type="NCBI Taxonomy" id="7260"/>
    <lineage>
        <taxon>Eukaryota</taxon>
        <taxon>Metazoa</taxon>
        <taxon>Ecdysozoa</taxon>
        <taxon>Arthropoda</taxon>
        <taxon>Hexapoda</taxon>
        <taxon>Insecta</taxon>
        <taxon>Pterygota</taxon>
        <taxon>Neoptera</taxon>
        <taxon>Endopterygota</taxon>
        <taxon>Diptera</taxon>
        <taxon>Brachycera</taxon>
        <taxon>Muscomorpha</taxon>
        <taxon>Ephydroidea</taxon>
        <taxon>Drosophilidae</taxon>
        <taxon>Drosophila</taxon>
        <taxon>Sophophora</taxon>
    </lineage>
</organism>
<keyword evidence="1" id="KW-0175">Coiled coil</keyword>
<evidence type="ECO:0000256" key="1">
    <source>
        <dbReference type="SAM" id="Coils"/>
    </source>
</evidence>
<dbReference type="KEGG" id="dwi:6642049"/>
<feature type="coiled-coil region" evidence="1">
    <location>
        <begin position="143"/>
        <end position="173"/>
    </location>
</feature>
<feature type="chain" id="PRO_5002818666" evidence="2">
    <location>
        <begin position="20"/>
        <end position="185"/>
    </location>
</feature>
<dbReference type="InParanoid" id="B4MUN8"/>
<accession>B4MUN8</accession>
<keyword evidence="4" id="KW-1185">Reference proteome</keyword>
<dbReference type="EMBL" id="CH963857">
    <property type="protein sequence ID" value="EDW76233.1"/>
    <property type="molecule type" value="Genomic_DNA"/>
</dbReference>
<evidence type="ECO:0000313" key="3">
    <source>
        <dbReference type="EMBL" id="EDW76233.1"/>
    </source>
</evidence>
<dbReference type="Proteomes" id="UP000007798">
    <property type="component" value="Unassembled WGS sequence"/>
</dbReference>
<keyword evidence="2" id="KW-0732">Signal</keyword>
<reference evidence="3 4" key="1">
    <citation type="journal article" date="2007" name="Nature">
        <title>Evolution of genes and genomes on the Drosophila phylogeny.</title>
        <authorList>
            <consortium name="Drosophila 12 Genomes Consortium"/>
            <person name="Clark A.G."/>
            <person name="Eisen M.B."/>
            <person name="Smith D.R."/>
            <person name="Bergman C.M."/>
            <person name="Oliver B."/>
            <person name="Markow T.A."/>
            <person name="Kaufman T.C."/>
            <person name="Kellis M."/>
            <person name="Gelbart W."/>
            <person name="Iyer V.N."/>
            <person name="Pollard D.A."/>
            <person name="Sackton T.B."/>
            <person name="Larracuente A.M."/>
            <person name="Singh N.D."/>
            <person name="Abad J.P."/>
            <person name="Abt D.N."/>
            <person name="Adryan B."/>
            <person name="Aguade M."/>
            <person name="Akashi H."/>
            <person name="Anderson W.W."/>
            <person name="Aquadro C.F."/>
            <person name="Ardell D.H."/>
            <person name="Arguello R."/>
            <person name="Artieri C.G."/>
            <person name="Barbash D.A."/>
            <person name="Barker D."/>
            <person name="Barsanti P."/>
            <person name="Batterham P."/>
            <person name="Batzoglou S."/>
            <person name="Begun D."/>
            <person name="Bhutkar A."/>
            <person name="Blanco E."/>
            <person name="Bosak S.A."/>
            <person name="Bradley R.K."/>
            <person name="Brand A.D."/>
            <person name="Brent M.R."/>
            <person name="Brooks A.N."/>
            <person name="Brown R.H."/>
            <person name="Butlin R.K."/>
            <person name="Caggese C."/>
            <person name="Calvi B.R."/>
            <person name="Bernardo de Carvalho A."/>
            <person name="Caspi A."/>
            <person name="Castrezana S."/>
            <person name="Celniker S.E."/>
            <person name="Chang J.L."/>
            <person name="Chapple C."/>
            <person name="Chatterji S."/>
            <person name="Chinwalla A."/>
            <person name="Civetta A."/>
            <person name="Clifton S.W."/>
            <person name="Comeron J.M."/>
            <person name="Costello J.C."/>
            <person name="Coyne J.A."/>
            <person name="Daub J."/>
            <person name="David R.G."/>
            <person name="Delcher A.L."/>
            <person name="Delehaunty K."/>
            <person name="Do C.B."/>
            <person name="Ebling H."/>
            <person name="Edwards K."/>
            <person name="Eickbush T."/>
            <person name="Evans J.D."/>
            <person name="Filipski A."/>
            <person name="Findeiss S."/>
            <person name="Freyhult E."/>
            <person name="Fulton L."/>
            <person name="Fulton R."/>
            <person name="Garcia A.C."/>
            <person name="Gardiner A."/>
            <person name="Garfield D.A."/>
            <person name="Garvin B.E."/>
            <person name="Gibson G."/>
            <person name="Gilbert D."/>
            <person name="Gnerre S."/>
            <person name="Godfrey J."/>
            <person name="Good R."/>
            <person name="Gotea V."/>
            <person name="Gravely B."/>
            <person name="Greenberg A.J."/>
            <person name="Griffiths-Jones S."/>
            <person name="Gross S."/>
            <person name="Guigo R."/>
            <person name="Gustafson E.A."/>
            <person name="Haerty W."/>
            <person name="Hahn M.W."/>
            <person name="Halligan D.L."/>
            <person name="Halpern A.L."/>
            <person name="Halter G.M."/>
            <person name="Han M.V."/>
            <person name="Heger A."/>
            <person name="Hillier L."/>
            <person name="Hinrichs A.S."/>
            <person name="Holmes I."/>
            <person name="Hoskins R.A."/>
            <person name="Hubisz M.J."/>
            <person name="Hultmark D."/>
            <person name="Huntley M.A."/>
            <person name="Jaffe D.B."/>
            <person name="Jagadeeshan S."/>
            <person name="Jeck W.R."/>
            <person name="Johnson J."/>
            <person name="Jones C.D."/>
            <person name="Jordan W.C."/>
            <person name="Karpen G.H."/>
            <person name="Kataoka E."/>
            <person name="Keightley P.D."/>
            <person name="Kheradpour P."/>
            <person name="Kirkness E.F."/>
            <person name="Koerich L.B."/>
            <person name="Kristiansen K."/>
            <person name="Kudrna D."/>
            <person name="Kulathinal R.J."/>
            <person name="Kumar S."/>
            <person name="Kwok R."/>
            <person name="Lander E."/>
            <person name="Langley C.H."/>
            <person name="Lapoint R."/>
            <person name="Lazzaro B.P."/>
            <person name="Lee S.J."/>
            <person name="Levesque L."/>
            <person name="Li R."/>
            <person name="Lin C.F."/>
            <person name="Lin M.F."/>
            <person name="Lindblad-Toh K."/>
            <person name="Llopart A."/>
            <person name="Long M."/>
            <person name="Low L."/>
            <person name="Lozovsky E."/>
            <person name="Lu J."/>
            <person name="Luo M."/>
            <person name="Machado C.A."/>
            <person name="Makalowski W."/>
            <person name="Marzo M."/>
            <person name="Matsuda M."/>
            <person name="Matzkin L."/>
            <person name="McAllister B."/>
            <person name="McBride C.S."/>
            <person name="McKernan B."/>
            <person name="McKernan K."/>
            <person name="Mendez-Lago M."/>
            <person name="Minx P."/>
            <person name="Mollenhauer M.U."/>
            <person name="Montooth K."/>
            <person name="Mount S.M."/>
            <person name="Mu X."/>
            <person name="Myers E."/>
            <person name="Negre B."/>
            <person name="Newfeld S."/>
            <person name="Nielsen R."/>
            <person name="Noor M.A."/>
            <person name="O'Grady P."/>
            <person name="Pachter L."/>
            <person name="Papaceit M."/>
            <person name="Parisi M.J."/>
            <person name="Parisi M."/>
            <person name="Parts L."/>
            <person name="Pedersen J.S."/>
            <person name="Pesole G."/>
            <person name="Phillippy A.M."/>
            <person name="Ponting C.P."/>
            <person name="Pop M."/>
            <person name="Porcelli D."/>
            <person name="Powell J.R."/>
            <person name="Prohaska S."/>
            <person name="Pruitt K."/>
            <person name="Puig M."/>
            <person name="Quesneville H."/>
            <person name="Ram K.R."/>
            <person name="Rand D."/>
            <person name="Rasmussen M.D."/>
            <person name="Reed L.K."/>
            <person name="Reenan R."/>
            <person name="Reily A."/>
            <person name="Remington K.A."/>
            <person name="Rieger T.T."/>
            <person name="Ritchie M.G."/>
            <person name="Robin C."/>
            <person name="Rogers Y.H."/>
            <person name="Rohde C."/>
            <person name="Rozas J."/>
            <person name="Rubenfield M.J."/>
            <person name="Ruiz A."/>
            <person name="Russo S."/>
            <person name="Salzberg S.L."/>
            <person name="Sanchez-Gracia A."/>
            <person name="Saranga D.J."/>
            <person name="Sato H."/>
            <person name="Schaeffer S.W."/>
            <person name="Schatz M.C."/>
            <person name="Schlenke T."/>
            <person name="Schwartz R."/>
            <person name="Segarra C."/>
            <person name="Singh R.S."/>
            <person name="Sirot L."/>
            <person name="Sirota M."/>
            <person name="Sisneros N.B."/>
            <person name="Smith C.D."/>
            <person name="Smith T.F."/>
            <person name="Spieth J."/>
            <person name="Stage D.E."/>
            <person name="Stark A."/>
            <person name="Stephan W."/>
            <person name="Strausberg R.L."/>
            <person name="Strempel S."/>
            <person name="Sturgill D."/>
            <person name="Sutton G."/>
            <person name="Sutton G.G."/>
            <person name="Tao W."/>
            <person name="Teichmann S."/>
            <person name="Tobari Y.N."/>
            <person name="Tomimura Y."/>
            <person name="Tsolas J.M."/>
            <person name="Valente V.L."/>
            <person name="Venter E."/>
            <person name="Venter J.C."/>
            <person name="Vicario S."/>
            <person name="Vieira F.G."/>
            <person name="Vilella A.J."/>
            <person name="Villasante A."/>
            <person name="Walenz B."/>
            <person name="Wang J."/>
            <person name="Wasserman M."/>
            <person name="Watts T."/>
            <person name="Wilson D."/>
            <person name="Wilson R.K."/>
            <person name="Wing R.A."/>
            <person name="Wolfner M.F."/>
            <person name="Wong A."/>
            <person name="Wong G.K."/>
            <person name="Wu C.I."/>
            <person name="Wu G."/>
            <person name="Yamamoto D."/>
            <person name="Yang H.P."/>
            <person name="Yang S.P."/>
            <person name="Yorke J.A."/>
            <person name="Yoshida K."/>
            <person name="Zdobnov E."/>
            <person name="Zhang P."/>
            <person name="Zhang Y."/>
            <person name="Zimin A.V."/>
            <person name="Baldwin J."/>
            <person name="Abdouelleil A."/>
            <person name="Abdulkadir J."/>
            <person name="Abebe A."/>
            <person name="Abera B."/>
            <person name="Abreu J."/>
            <person name="Acer S.C."/>
            <person name="Aftuck L."/>
            <person name="Alexander A."/>
            <person name="An P."/>
            <person name="Anderson E."/>
            <person name="Anderson S."/>
            <person name="Arachi H."/>
            <person name="Azer M."/>
            <person name="Bachantsang P."/>
            <person name="Barry A."/>
            <person name="Bayul T."/>
            <person name="Berlin A."/>
            <person name="Bessette D."/>
            <person name="Bloom T."/>
            <person name="Blye J."/>
            <person name="Boguslavskiy L."/>
            <person name="Bonnet C."/>
            <person name="Boukhgalter B."/>
            <person name="Bourzgui I."/>
            <person name="Brown A."/>
            <person name="Cahill P."/>
            <person name="Channer S."/>
            <person name="Cheshatsang Y."/>
            <person name="Chuda L."/>
            <person name="Citroen M."/>
            <person name="Collymore A."/>
            <person name="Cooke P."/>
            <person name="Costello M."/>
            <person name="D'Aco K."/>
            <person name="Daza R."/>
            <person name="De Haan G."/>
            <person name="DeGray S."/>
            <person name="DeMaso C."/>
            <person name="Dhargay N."/>
            <person name="Dooley K."/>
            <person name="Dooley E."/>
            <person name="Doricent M."/>
            <person name="Dorje P."/>
            <person name="Dorjee K."/>
            <person name="Dupes A."/>
            <person name="Elong R."/>
            <person name="Falk J."/>
            <person name="Farina A."/>
            <person name="Faro S."/>
            <person name="Ferguson D."/>
            <person name="Fisher S."/>
            <person name="Foley C.D."/>
            <person name="Franke A."/>
            <person name="Friedrich D."/>
            <person name="Gadbois L."/>
            <person name="Gearin G."/>
            <person name="Gearin C.R."/>
            <person name="Giannoukos G."/>
            <person name="Goode T."/>
            <person name="Graham J."/>
            <person name="Grandbois E."/>
            <person name="Grewal S."/>
            <person name="Gyaltsen K."/>
            <person name="Hafez N."/>
            <person name="Hagos B."/>
            <person name="Hall J."/>
            <person name="Henson C."/>
            <person name="Hollinger A."/>
            <person name="Honan T."/>
            <person name="Huard M.D."/>
            <person name="Hughes L."/>
            <person name="Hurhula B."/>
            <person name="Husby M.E."/>
            <person name="Kamat A."/>
            <person name="Kanga B."/>
            <person name="Kashin S."/>
            <person name="Khazanovich D."/>
            <person name="Kisner P."/>
            <person name="Lance K."/>
            <person name="Lara M."/>
            <person name="Lee W."/>
            <person name="Lennon N."/>
            <person name="Letendre F."/>
            <person name="LeVine R."/>
            <person name="Lipovsky A."/>
            <person name="Liu X."/>
            <person name="Liu J."/>
            <person name="Liu S."/>
            <person name="Lokyitsang T."/>
            <person name="Lokyitsang Y."/>
            <person name="Lubonja R."/>
            <person name="Lui A."/>
            <person name="MacDonald P."/>
            <person name="Magnisalis V."/>
            <person name="Maru K."/>
            <person name="Matthews C."/>
            <person name="McCusker W."/>
            <person name="McDonough S."/>
            <person name="Mehta T."/>
            <person name="Meldrim J."/>
            <person name="Meneus L."/>
            <person name="Mihai O."/>
            <person name="Mihalev A."/>
            <person name="Mihova T."/>
            <person name="Mittelman R."/>
            <person name="Mlenga V."/>
            <person name="Montmayeur A."/>
            <person name="Mulrain L."/>
            <person name="Navidi A."/>
            <person name="Naylor J."/>
            <person name="Negash T."/>
            <person name="Nguyen T."/>
            <person name="Nguyen N."/>
            <person name="Nicol R."/>
            <person name="Norbu C."/>
            <person name="Norbu N."/>
            <person name="Novod N."/>
            <person name="O'Neill B."/>
            <person name="Osman S."/>
            <person name="Markiewicz E."/>
            <person name="Oyono O.L."/>
            <person name="Patti C."/>
            <person name="Phunkhang P."/>
            <person name="Pierre F."/>
            <person name="Priest M."/>
            <person name="Raghuraman S."/>
            <person name="Rege F."/>
            <person name="Reyes R."/>
            <person name="Rise C."/>
            <person name="Rogov P."/>
            <person name="Ross K."/>
            <person name="Ryan E."/>
            <person name="Settipalli S."/>
            <person name="Shea T."/>
            <person name="Sherpa N."/>
            <person name="Shi L."/>
            <person name="Shih D."/>
            <person name="Sparrow T."/>
            <person name="Spaulding J."/>
            <person name="Stalker J."/>
            <person name="Stange-Thomann N."/>
            <person name="Stavropoulos S."/>
            <person name="Stone C."/>
            <person name="Strader C."/>
            <person name="Tesfaye S."/>
            <person name="Thomson T."/>
            <person name="Thoulutsang Y."/>
            <person name="Thoulutsang D."/>
            <person name="Topham K."/>
            <person name="Topping I."/>
            <person name="Tsamla T."/>
            <person name="Vassiliev H."/>
            <person name="Vo A."/>
            <person name="Wangchuk T."/>
            <person name="Wangdi T."/>
            <person name="Weiand M."/>
            <person name="Wilkinson J."/>
            <person name="Wilson A."/>
            <person name="Yadav S."/>
            <person name="Young G."/>
            <person name="Yu Q."/>
            <person name="Zembek L."/>
            <person name="Zhong D."/>
            <person name="Zimmer A."/>
            <person name="Zwirko Z."/>
            <person name="Jaffe D.B."/>
            <person name="Alvarez P."/>
            <person name="Brockman W."/>
            <person name="Butler J."/>
            <person name="Chin C."/>
            <person name="Gnerre S."/>
            <person name="Grabherr M."/>
            <person name="Kleber M."/>
            <person name="Mauceli E."/>
            <person name="MacCallum I."/>
        </authorList>
    </citation>
    <scope>NUCLEOTIDE SEQUENCE [LARGE SCALE GENOMIC DNA]</scope>
    <source>
        <strain evidence="4">Tucson 14030-0811.24</strain>
    </source>
</reference>
<proteinExistence type="predicted"/>
<dbReference type="PhylomeDB" id="B4MUN8"/>
<dbReference type="eggNOG" id="ENOG502TBW8">
    <property type="taxonomic scope" value="Eukaryota"/>
</dbReference>
<feature type="signal peptide" evidence="2">
    <location>
        <begin position="1"/>
        <end position="19"/>
    </location>
</feature>
<name>B4MUN8_DROWI</name>
<evidence type="ECO:0000256" key="2">
    <source>
        <dbReference type="SAM" id="SignalP"/>
    </source>
</evidence>
<sequence>MSLLAGVVPLTLLLMQCIARQEAFPMESLVKLHDLVTIRIKTTLEQEQNIHPNEEFMRHYKLLADAAELPFELLDEKIVVYNAYKAYTEAQLGGTDQSLEVNDETENRLTSRQSFSTFEKRILKLLKKLGIYDPFSERVFKAIFSDEKQLKKLKKKLDELGKKEKEEKESEDKEILWDFIYGLFW</sequence>
<gene>
    <name evidence="3" type="primary">Dwil\GK15346</name>
    <name evidence="3" type="ORF">Dwil_GK15346</name>
</gene>
<dbReference type="HOGENOM" id="CLU_1442491_0_0_1"/>